<dbReference type="GO" id="GO:0000785">
    <property type="term" value="C:chromatin"/>
    <property type="evidence" value="ECO:0007669"/>
    <property type="project" value="TreeGrafter"/>
</dbReference>
<evidence type="ECO:0008006" key="2">
    <source>
        <dbReference type="Google" id="ProtNLM"/>
    </source>
</evidence>
<reference evidence="1" key="1">
    <citation type="submission" date="2019-03" db="EMBL/GenBank/DDBJ databases">
        <authorList>
            <person name="Mank J."/>
            <person name="Almeida P."/>
        </authorList>
    </citation>
    <scope>NUCLEOTIDE SEQUENCE</scope>
    <source>
        <strain evidence="1">78183</strain>
    </source>
</reference>
<dbReference type="PANTHER" id="PTHR10782:SF102">
    <property type="entry name" value="E3 SUMO-PROTEIN LIGASE SIZ1"/>
    <property type="match status" value="1"/>
</dbReference>
<dbReference type="GO" id="GO:0061665">
    <property type="term" value="F:SUMO ligase activity"/>
    <property type="evidence" value="ECO:0007669"/>
    <property type="project" value="TreeGrafter"/>
</dbReference>
<sequence length="158" mass="17365">MATLCRSPSIAVRAINRPGSQLLGANGRDDGPIITPCAKDGINKLSLTGCDARIFCLGVRIVKRRTVQQILNMIPKESEGERFEDALARVCRCVGGTATDNACSDSDLEVVADSFGVNLRCPWQCPICLKNYSLENIIVDPYFNRITSKALRGRYNRD</sequence>
<dbReference type="GO" id="GO:0016925">
    <property type="term" value="P:protein sumoylation"/>
    <property type="evidence" value="ECO:0007669"/>
    <property type="project" value="TreeGrafter"/>
</dbReference>
<organism evidence="1">
    <name type="scientific">Salix viminalis</name>
    <name type="common">Common osier</name>
    <name type="synonym">Basket willow</name>
    <dbReference type="NCBI Taxonomy" id="40686"/>
    <lineage>
        <taxon>Eukaryota</taxon>
        <taxon>Viridiplantae</taxon>
        <taxon>Streptophyta</taxon>
        <taxon>Embryophyta</taxon>
        <taxon>Tracheophyta</taxon>
        <taxon>Spermatophyta</taxon>
        <taxon>Magnoliopsida</taxon>
        <taxon>eudicotyledons</taxon>
        <taxon>Gunneridae</taxon>
        <taxon>Pentapetalae</taxon>
        <taxon>rosids</taxon>
        <taxon>fabids</taxon>
        <taxon>Malpighiales</taxon>
        <taxon>Salicaceae</taxon>
        <taxon>Saliceae</taxon>
        <taxon>Salix</taxon>
    </lineage>
</organism>
<accession>A0A6N2K3Y0</accession>
<name>A0A6N2K3Y0_SALVM</name>
<dbReference type="PANTHER" id="PTHR10782">
    <property type="entry name" value="ZINC FINGER MIZ DOMAIN-CONTAINING PROTEIN"/>
    <property type="match status" value="1"/>
</dbReference>
<dbReference type="EMBL" id="CAADRP010000050">
    <property type="protein sequence ID" value="VFU22246.1"/>
    <property type="molecule type" value="Genomic_DNA"/>
</dbReference>
<dbReference type="AlphaFoldDB" id="A0A6N2K3Y0"/>
<protein>
    <recommendedName>
        <fullName evidence="2">SP-RING-type domain-containing protein</fullName>
    </recommendedName>
</protein>
<evidence type="ECO:0000313" key="1">
    <source>
        <dbReference type="EMBL" id="VFU22246.1"/>
    </source>
</evidence>
<proteinExistence type="predicted"/>
<gene>
    <name evidence="1" type="ORF">SVIM_LOCUS22278</name>
</gene>